<organism evidence="5 6">
    <name type="scientific">Leptidea sinapis</name>
    <dbReference type="NCBI Taxonomy" id="189913"/>
    <lineage>
        <taxon>Eukaryota</taxon>
        <taxon>Metazoa</taxon>
        <taxon>Ecdysozoa</taxon>
        <taxon>Arthropoda</taxon>
        <taxon>Hexapoda</taxon>
        <taxon>Insecta</taxon>
        <taxon>Pterygota</taxon>
        <taxon>Neoptera</taxon>
        <taxon>Endopterygota</taxon>
        <taxon>Lepidoptera</taxon>
        <taxon>Glossata</taxon>
        <taxon>Ditrysia</taxon>
        <taxon>Papilionoidea</taxon>
        <taxon>Pieridae</taxon>
        <taxon>Dismorphiinae</taxon>
        <taxon>Leptidea</taxon>
    </lineage>
</organism>
<dbReference type="GO" id="GO:0005777">
    <property type="term" value="C:peroxisome"/>
    <property type="evidence" value="ECO:0007669"/>
    <property type="project" value="UniProtKB-SubCell"/>
</dbReference>
<dbReference type="SUPFAM" id="SSF52096">
    <property type="entry name" value="ClpP/crotonase"/>
    <property type="match status" value="1"/>
</dbReference>
<dbReference type="PANTHER" id="PTHR43684:SF1">
    <property type="entry name" value="ENOYL-COA DELTA ISOMERASE 2"/>
    <property type="match status" value="1"/>
</dbReference>
<reference evidence="5 6" key="1">
    <citation type="submission" date="2017-07" db="EMBL/GenBank/DDBJ databases">
        <authorList>
            <person name="Talla V."/>
            <person name="Backstrom N."/>
        </authorList>
    </citation>
    <scope>NUCLEOTIDE SEQUENCE [LARGE SCALE GENOMIC DNA]</scope>
</reference>
<dbReference type="Proteomes" id="UP000324832">
    <property type="component" value="Unassembled WGS sequence"/>
</dbReference>
<dbReference type="GO" id="GO:0016853">
    <property type="term" value="F:isomerase activity"/>
    <property type="evidence" value="ECO:0007669"/>
    <property type="project" value="UniProtKB-KW"/>
</dbReference>
<keyword evidence="3" id="KW-0413">Isomerase</keyword>
<dbReference type="Gene3D" id="3.90.226.10">
    <property type="entry name" value="2-enoyl-CoA Hydratase, Chain A, domain 1"/>
    <property type="match status" value="1"/>
</dbReference>
<dbReference type="InterPro" id="IPR029045">
    <property type="entry name" value="ClpP/crotonase-like_dom_sf"/>
</dbReference>
<dbReference type="EMBL" id="FZQP02006665">
    <property type="protein sequence ID" value="VVD03154.1"/>
    <property type="molecule type" value="Genomic_DNA"/>
</dbReference>
<keyword evidence="6" id="KW-1185">Reference proteome</keyword>
<keyword evidence="4" id="KW-0812">Transmembrane</keyword>
<evidence type="ECO:0000256" key="2">
    <source>
        <dbReference type="ARBA" id="ARBA00023140"/>
    </source>
</evidence>
<protein>
    <submittedName>
        <fullName evidence="5">Uncharacterized protein</fullName>
    </submittedName>
</protein>
<dbReference type="InterPro" id="IPR051053">
    <property type="entry name" value="ECH/Chromodomain_protein"/>
</dbReference>
<evidence type="ECO:0000313" key="6">
    <source>
        <dbReference type="Proteomes" id="UP000324832"/>
    </source>
</evidence>
<evidence type="ECO:0000256" key="4">
    <source>
        <dbReference type="SAM" id="Phobius"/>
    </source>
</evidence>
<accession>A0A5E4QY59</accession>
<gene>
    <name evidence="5" type="ORF">LSINAPIS_LOCUS13203</name>
</gene>
<evidence type="ECO:0000256" key="1">
    <source>
        <dbReference type="ARBA" id="ARBA00004275"/>
    </source>
</evidence>
<sequence length="119" mass="13182">MVVLSGIGDFYSSGNDFSCATNNKEELRDVLIKLIQAFVLFPKLLVAIVQGGAIGIAATTLPLCFFFYTIYKIGYSSRRRFFINISTNYGTQKGETDVNVKLQNESSRGSGMWTDQSCI</sequence>
<keyword evidence="4" id="KW-0472">Membrane</keyword>
<comment type="subcellular location">
    <subcellularLocation>
        <location evidence="1">Peroxisome</location>
    </subcellularLocation>
</comment>
<evidence type="ECO:0000256" key="3">
    <source>
        <dbReference type="ARBA" id="ARBA00023235"/>
    </source>
</evidence>
<evidence type="ECO:0000313" key="5">
    <source>
        <dbReference type="EMBL" id="VVD03154.1"/>
    </source>
</evidence>
<dbReference type="PANTHER" id="PTHR43684">
    <property type="match status" value="1"/>
</dbReference>
<keyword evidence="2" id="KW-0576">Peroxisome</keyword>
<feature type="transmembrane region" description="Helical" evidence="4">
    <location>
        <begin position="44"/>
        <end position="71"/>
    </location>
</feature>
<name>A0A5E4QY59_9NEOP</name>
<dbReference type="AlphaFoldDB" id="A0A5E4QY59"/>
<keyword evidence="4" id="KW-1133">Transmembrane helix</keyword>
<proteinExistence type="predicted"/>